<dbReference type="Gene3D" id="3.60.15.10">
    <property type="entry name" value="Ribonuclease Z/Hydroxyacylglutathione hydrolase-like"/>
    <property type="match status" value="1"/>
</dbReference>
<dbReference type="Proteomes" id="UP000783871">
    <property type="component" value="Unassembled WGS sequence"/>
</dbReference>
<comment type="caution">
    <text evidence="2">The sequence shown here is derived from an EMBL/GenBank/DDBJ whole genome shotgun (WGS) entry which is preliminary data.</text>
</comment>
<dbReference type="PANTHER" id="PTHR43546:SF3">
    <property type="entry name" value="UPF0173 METAL-DEPENDENT HYDROLASE MJ1163"/>
    <property type="match status" value="1"/>
</dbReference>
<dbReference type="PANTHER" id="PTHR43546">
    <property type="entry name" value="UPF0173 METAL-DEPENDENT HYDROLASE MJ1163-RELATED"/>
    <property type="match status" value="1"/>
</dbReference>
<dbReference type="SUPFAM" id="SSF56281">
    <property type="entry name" value="Metallo-hydrolase/oxidoreductase"/>
    <property type="match status" value="1"/>
</dbReference>
<feature type="domain" description="Metallo-beta-lactamase" evidence="1">
    <location>
        <begin position="7"/>
        <end position="168"/>
    </location>
</feature>
<name>A0ABX0Z976_9ACTN</name>
<dbReference type="InterPro" id="IPR001279">
    <property type="entry name" value="Metallo-B-lactamas"/>
</dbReference>
<dbReference type="EMBL" id="JAATEO010000020">
    <property type="protein sequence ID" value="NJP34033.1"/>
    <property type="molecule type" value="Genomic_DNA"/>
</dbReference>
<dbReference type="InterPro" id="IPR050114">
    <property type="entry name" value="UPF0173_UPF0282_UlaG_hydrolase"/>
</dbReference>
<accession>A0ABX0Z976</accession>
<dbReference type="SMART" id="SM00849">
    <property type="entry name" value="Lactamase_B"/>
    <property type="match status" value="1"/>
</dbReference>
<dbReference type="RefSeq" id="WP_168002381.1">
    <property type="nucleotide sequence ID" value="NZ_JAATEO010000020.1"/>
</dbReference>
<evidence type="ECO:0000259" key="1">
    <source>
        <dbReference type="SMART" id="SM00849"/>
    </source>
</evidence>
<proteinExistence type="predicted"/>
<reference evidence="2 3" key="1">
    <citation type="submission" date="2020-03" db="EMBL/GenBank/DDBJ databases">
        <title>WGS of actinomycetes isolated from Thailand.</title>
        <authorList>
            <person name="Thawai C."/>
        </authorList>
    </citation>
    <scope>NUCLEOTIDE SEQUENCE [LARGE SCALE GENOMIC DNA]</scope>
    <source>
        <strain evidence="2 3">HSS6-12</strain>
    </source>
</reference>
<keyword evidence="3" id="KW-1185">Reference proteome</keyword>
<dbReference type="InterPro" id="IPR036866">
    <property type="entry name" value="RibonucZ/Hydroxyglut_hydro"/>
</dbReference>
<evidence type="ECO:0000313" key="2">
    <source>
        <dbReference type="EMBL" id="NJP34033.1"/>
    </source>
</evidence>
<gene>
    <name evidence="2" type="ORF">HCJ94_19100</name>
</gene>
<dbReference type="Pfam" id="PF13483">
    <property type="entry name" value="Lactamase_B_3"/>
    <property type="match status" value="1"/>
</dbReference>
<protein>
    <submittedName>
        <fullName evidence="2">MBL fold metallo-hydrolase</fullName>
    </submittedName>
</protein>
<sequence>MRITKFTHSCVRIEHDGRVLVIDPGTWSEPAALADADAVLVTHEHTDHIDVLRLAGLGVPVFAPEGARLPASAPLPVTRVGAGQRFTAAGFTITATGGRHATIHGGQPDCANLGYLVEDAVYHPGDSLHPPGRRVHTLLVPAQASWLKLTEAIDFAVAAGAARTVAIHDAQLNDRGLASVNGWFGETVPGYRYRRTGETIPPEEE</sequence>
<organism evidence="2 3">
    <name type="scientific">Micromonospora thermarum</name>
    <dbReference type="NCBI Taxonomy" id="2720024"/>
    <lineage>
        <taxon>Bacteria</taxon>
        <taxon>Bacillati</taxon>
        <taxon>Actinomycetota</taxon>
        <taxon>Actinomycetes</taxon>
        <taxon>Micromonosporales</taxon>
        <taxon>Micromonosporaceae</taxon>
        <taxon>Micromonospora</taxon>
    </lineage>
</organism>
<evidence type="ECO:0000313" key="3">
    <source>
        <dbReference type="Proteomes" id="UP000783871"/>
    </source>
</evidence>